<dbReference type="KEGG" id="pda:103715717"/>
<proteinExistence type="inferred from homology"/>
<evidence type="ECO:0000313" key="7">
    <source>
        <dbReference type="Proteomes" id="UP000228380"/>
    </source>
</evidence>
<evidence type="ECO:0000259" key="6">
    <source>
        <dbReference type="SMART" id="SM00499"/>
    </source>
</evidence>
<dbReference type="Proteomes" id="UP000228380">
    <property type="component" value="Unplaced"/>
</dbReference>
<dbReference type="SMART" id="SM00499">
    <property type="entry name" value="AAI"/>
    <property type="match status" value="1"/>
</dbReference>
<feature type="chain" id="PRO_5034611338" evidence="5">
    <location>
        <begin position="24"/>
        <end position="172"/>
    </location>
</feature>
<feature type="signal peptide" evidence="5">
    <location>
        <begin position="1"/>
        <end position="23"/>
    </location>
</feature>
<evidence type="ECO:0000256" key="1">
    <source>
        <dbReference type="ARBA" id="ARBA00009748"/>
    </source>
</evidence>
<keyword evidence="4" id="KW-0325">Glycoprotein</keyword>
<keyword evidence="3" id="KW-1015">Disulfide bond</keyword>
<dbReference type="SUPFAM" id="SSF47699">
    <property type="entry name" value="Bifunctional inhibitor/lipid-transfer protein/seed storage 2S albumin"/>
    <property type="match status" value="1"/>
</dbReference>
<protein>
    <submittedName>
        <fullName evidence="8">Non-specific lipid transfer protein GPI-anchored 1</fullName>
    </submittedName>
</protein>
<evidence type="ECO:0000256" key="3">
    <source>
        <dbReference type="ARBA" id="ARBA00023157"/>
    </source>
</evidence>
<evidence type="ECO:0000256" key="2">
    <source>
        <dbReference type="ARBA" id="ARBA00022729"/>
    </source>
</evidence>
<evidence type="ECO:0000256" key="4">
    <source>
        <dbReference type="ARBA" id="ARBA00023180"/>
    </source>
</evidence>
<dbReference type="Pfam" id="PF14368">
    <property type="entry name" value="LTP_2"/>
    <property type="match status" value="1"/>
</dbReference>
<keyword evidence="7" id="KW-1185">Reference proteome</keyword>
<dbReference type="InterPro" id="IPR036312">
    <property type="entry name" value="Bifun_inhib/LTP/seed_sf"/>
</dbReference>
<dbReference type="CDD" id="cd00010">
    <property type="entry name" value="AAI_LTSS"/>
    <property type="match status" value="1"/>
</dbReference>
<gene>
    <name evidence="8" type="primary">LOC103715717</name>
</gene>
<dbReference type="GeneID" id="103715717"/>
<accession>A0A8B7CLJ3</accession>
<dbReference type="InterPro" id="IPR043325">
    <property type="entry name" value="LTSS"/>
</dbReference>
<evidence type="ECO:0000256" key="5">
    <source>
        <dbReference type="SAM" id="SignalP"/>
    </source>
</evidence>
<dbReference type="RefSeq" id="XP_008801676.2">
    <property type="nucleotide sequence ID" value="XM_008803454.4"/>
</dbReference>
<reference evidence="8" key="1">
    <citation type="submission" date="2025-08" db="UniProtKB">
        <authorList>
            <consortium name="RefSeq"/>
        </authorList>
    </citation>
    <scope>IDENTIFICATION</scope>
    <source>
        <tissue evidence="8">Young leaves</tissue>
    </source>
</reference>
<evidence type="ECO:0000313" key="8">
    <source>
        <dbReference type="RefSeq" id="XP_008801676.2"/>
    </source>
</evidence>
<keyword evidence="2 5" id="KW-0732">Signal</keyword>
<dbReference type="Gene3D" id="1.10.110.10">
    <property type="entry name" value="Plant lipid-transfer and hydrophobic proteins"/>
    <property type="match status" value="1"/>
</dbReference>
<name>A0A8B7CLJ3_PHODC</name>
<sequence length="172" mass="17973">MKGGIQSLLLSCLLLSLLAAAASDDSSVQSKCAPEFQKLTGCLDFATAKANSPSSQCCGSVTDIRNKDAVCLCYIIQQTHAGSSTIKSLGLQFNRLLQLPEACKLANASVTNCPKLLNISPSSPDYSIFNGTTKATSASPNATPASGGIMHQNRFDGTFTIAVVSAIYLSIF</sequence>
<dbReference type="InterPro" id="IPR016140">
    <property type="entry name" value="Bifunc_inhib/LTP/seed_store"/>
</dbReference>
<dbReference type="OrthoDB" id="1882492at2759"/>
<organism evidence="7 8">
    <name type="scientific">Phoenix dactylifera</name>
    <name type="common">Date palm</name>
    <dbReference type="NCBI Taxonomy" id="42345"/>
    <lineage>
        <taxon>Eukaryota</taxon>
        <taxon>Viridiplantae</taxon>
        <taxon>Streptophyta</taxon>
        <taxon>Embryophyta</taxon>
        <taxon>Tracheophyta</taxon>
        <taxon>Spermatophyta</taxon>
        <taxon>Magnoliopsida</taxon>
        <taxon>Liliopsida</taxon>
        <taxon>Arecaceae</taxon>
        <taxon>Coryphoideae</taxon>
        <taxon>Phoeniceae</taxon>
        <taxon>Phoenix</taxon>
    </lineage>
</organism>
<feature type="domain" description="Bifunctional inhibitor/plant lipid transfer protein/seed storage helical" evidence="6">
    <location>
        <begin position="32"/>
        <end position="113"/>
    </location>
</feature>
<comment type="similarity">
    <text evidence="1">Belongs to the plant LTP family.</text>
</comment>
<dbReference type="PANTHER" id="PTHR33044">
    <property type="entry name" value="BIFUNCTIONAL INHIBITOR/LIPID-TRANSFER PROTEIN/SEED STORAGE 2S ALBUMIN SUPERFAMILY PROTEIN-RELATED"/>
    <property type="match status" value="1"/>
</dbReference>
<dbReference type="AlphaFoldDB" id="A0A8B7CLJ3"/>